<keyword evidence="1" id="KW-0732">Signal</keyword>
<evidence type="ECO:0008006" key="4">
    <source>
        <dbReference type="Google" id="ProtNLM"/>
    </source>
</evidence>
<evidence type="ECO:0000313" key="2">
    <source>
        <dbReference type="EMBL" id="SEG75357.1"/>
    </source>
</evidence>
<reference evidence="2 3" key="1">
    <citation type="submission" date="2016-10" db="EMBL/GenBank/DDBJ databases">
        <authorList>
            <person name="de Groot N.N."/>
        </authorList>
    </citation>
    <scope>NUCLEOTIDE SEQUENCE [LARGE SCALE GENOMIC DNA]</scope>
    <source>
        <strain evidence="2 3">CGMCC 4.7037</strain>
    </source>
</reference>
<dbReference type="RefSeq" id="WP_146103681.1">
    <property type="nucleotide sequence ID" value="NZ_FNVT01000004.1"/>
</dbReference>
<dbReference type="EMBL" id="FNVT01000004">
    <property type="protein sequence ID" value="SEG75357.1"/>
    <property type="molecule type" value="Genomic_DNA"/>
</dbReference>
<sequence>MRKLAPTLALATTLGLATVGSIALISSTPSSASAGSVPAAKPTYSVTCSASADRTPKIDIGRATCKNVHTFRVVIRCKTKGSATTSTKINGPWKESGETSTRQCPAALPYIASATYSYLLDT</sequence>
<evidence type="ECO:0000256" key="1">
    <source>
        <dbReference type="SAM" id="SignalP"/>
    </source>
</evidence>
<dbReference type="AlphaFoldDB" id="A0A1H6CRG5"/>
<accession>A0A1H6CRG5</accession>
<name>A0A1H6CRG5_9ACTN</name>
<keyword evidence="3" id="KW-1185">Reference proteome</keyword>
<dbReference type="Proteomes" id="UP000236732">
    <property type="component" value="Unassembled WGS sequence"/>
</dbReference>
<protein>
    <recommendedName>
        <fullName evidence="4">Ig-like domain-containing protein</fullName>
    </recommendedName>
</protein>
<feature type="chain" id="PRO_5038815912" description="Ig-like domain-containing protein" evidence="1">
    <location>
        <begin position="33"/>
        <end position="122"/>
    </location>
</feature>
<feature type="signal peptide" evidence="1">
    <location>
        <begin position="1"/>
        <end position="32"/>
    </location>
</feature>
<proteinExistence type="predicted"/>
<organism evidence="2 3">
    <name type="scientific">Nonomuraea solani</name>
    <dbReference type="NCBI Taxonomy" id="1144553"/>
    <lineage>
        <taxon>Bacteria</taxon>
        <taxon>Bacillati</taxon>
        <taxon>Actinomycetota</taxon>
        <taxon>Actinomycetes</taxon>
        <taxon>Streptosporangiales</taxon>
        <taxon>Streptosporangiaceae</taxon>
        <taxon>Nonomuraea</taxon>
    </lineage>
</organism>
<gene>
    <name evidence="2" type="ORF">SAMN05444920_104281</name>
</gene>
<evidence type="ECO:0000313" key="3">
    <source>
        <dbReference type="Proteomes" id="UP000236732"/>
    </source>
</evidence>